<dbReference type="PANTHER" id="PTHR20992:SF9">
    <property type="entry name" value="AT15442P-RELATED"/>
    <property type="match status" value="1"/>
</dbReference>
<feature type="transmembrane region" description="Helical" evidence="1">
    <location>
        <begin position="62"/>
        <end position="86"/>
    </location>
</feature>
<feature type="transmembrane region" description="Helical" evidence="1">
    <location>
        <begin position="131"/>
        <end position="151"/>
    </location>
</feature>
<dbReference type="Pfam" id="PF00691">
    <property type="entry name" value="OmpA"/>
    <property type="match status" value="1"/>
</dbReference>
<protein>
    <recommendedName>
        <fullName evidence="2">OmpA-like domain-containing protein</fullName>
    </recommendedName>
</protein>
<dbReference type="PANTHER" id="PTHR20992">
    <property type="entry name" value="AT15442P-RELATED"/>
    <property type="match status" value="1"/>
</dbReference>
<dbReference type="AlphaFoldDB" id="A0A0R0D257"/>
<evidence type="ECO:0000259" key="2">
    <source>
        <dbReference type="Pfam" id="PF00691"/>
    </source>
</evidence>
<accession>A0A0R0D257</accession>
<evidence type="ECO:0000256" key="1">
    <source>
        <dbReference type="SAM" id="Phobius"/>
    </source>
</evidence>
<dbReference type="PATRIC" id="fig|344882.3.peg.167"/>
<feature type="transmembrane region" description="Helical" evidence="1">
    <location>
        <begin position="186"/>
        <end position="211"/>
    </location>
</feature>
<feature type="transmembrane region" description="Helical" evidence="1">
    <location>
        <begin position="158"/>
        <end position="180"/>
    </location>
</feature>
<dbReference type="Pfam" id="PF04087">
    <property type="entry name" value="DUF389"/>
    <property type="match status" value="1"/>
</dbReference>
<dbReference type="SUPFAM" id="SSF103088">
    <property type="entry name" value="OmpA-like"/>
    <property type="match status" value="1"/>
</dbReference>
<dbReference type="RefSeq" id="WP_057656704.1">
    <property type="nucleotide sequence ID" value="NZ_LDJL01000001.1"/>
</dbReference>
<evidence type="ECO:0000313" key="4">
    <source>
        <dbReference type="Proteomes" id="UP000052052"/>
    </source>
</evidence>
<keyword evidence="1" id="KW-1133">Transmembrane helix</keyword>
<feature type="transmembrane region" description="Helical" evidence="1">
    <location>
        <begin position="223"/>
        <end position="244"/>
    </location>
</feature>
<evidence type="ECO:0000313" key="3">
    <source>
        <dbReference type="EMBL" id="KRG72036.1"/>
    </source>
</evidence>
<feature type="transmembrane region" description="Helical" evidence="1">
    <location>
        <begin position="40"/>
        <end position="56"/>
    </location>
</feature>
<name>A0A0R0D257_9GAMM</name>
<reference evidence="3 4" key="1">
    <citation type="submission" date="2015-05" db="EMBL/GenBank/DDBJ databases">
        <title>Genome sequencing and analysis of members of genus Stenotrophomonas.</title>
        <authorList>
            <person name="Patil P.P."/>
            <person name="Midha S."/>
            <person name="Patil P.B."/>
        </authorList>
    </citation>
    <scope>NUCLEOTIDE SEQUENCE [LARGE SCALE GENOMIC DNA]</scope>
    <source>
        <strain evidence="3 4">DSM 21858</strain>
    </source>
</reference>
<dbReference type="Proteomes" id="UP000052052">
    <property type="component" value="Unassembled WGS sequence"/>
</dbReference>
<dbReference type="InterPro" id="IPR005240">
    <property type="entry name" value="DUF389"/>
</dbReference>
<organism evidence="3 4">
    <name type="scientific">Pseudoxanthomonas dokdonensis</name>
    <dbReference type="NCBI Taxonomy" id="344882"/>
    <lineage>
        <taxon>Bacteria</taxon>
        <taxon>Pseudomonadati</taxon>
        <taxon>Pseudomonadota</taxon>
        <taxon>Gammaproteobacteria</taxon>
        <taxon>Lysobacterales</taxon>
        <taxon>Lysobacteraceae</taxon>
        <taxon>Pseudoxanthomonas</taxon>
    </lineage>
</organism>
<comment type="caution">
    <text evidence="3">The sequence shown here is derived from an EMBL/GenBank/DDBJ whole genome shotgun (WGS) entry which is preliminary data.</text>
</comment>
<dbReference type="NCBIfam" id="TIGR00341">
    <property type="entry name" value="TIGR00341 family protein"/>
    <property type="match status" value="1"/>
</dbReference>
<proteinExistence type="predicted"/>
<dbReference type="Gene3D" id="3.30.1330.60">
    <property type="entry name" value="OmpA-like domain"/>
    <property type="match status" value="1"/>
</dbReference>
<dbReference type="STRING" id="344882.ABB29_00815"/>
<gene>
    <name evidence="3" type="ORF">ABB29_00815</name>
</gene>
<feature type="transmembrane region" description="Helical" evidence="1">
    <location>
        <begin position="98"/>
        <end position="119"/>
    </location>
</feature>
<dbReference type="InterPro" id="IPR036737">
    <property type="entry name" value="OmpA-like_sf"/>
</dbReference>
<dbReference type="OrthoDB" id="9790659at2"/>
<keyword evidence="4" id="KW-1185">Reference proteome</keyword>
<feature type="domain" description="OmpA-like" evidence="2">
    <location>
        <begin position="432"/>
        <end position="511"/>
    </location>
</feature>
<keyword evidence="1" id="KW-0472">Membrane</keyword>
<dbReference type="EMBL" id="LDJL01000001">
    <property type="protein sequence ID" value="KRG72036.1"/>
    <property type="molecule type" value="Genomic_DNA"/>
</dbReference>
<sequence length="527" mass="57368">MASSRALWRWFRQWRRENLQVDRSAVLVHVDEGGRLGPRYAFMVLMSCGIAMLGLLQNSVAVIIGAMLISPLMGPIVELGMSLATFDFRSMRDALRTLLVGICLALLISFLIVLVSPLQDPTPEILARTEPTLFDLLVAIFSGLAGAYATITRKGETIVGVAIATALMPPLAVVGFGIAIGNATIAGGAAFLFMTNLLAIALSVTIMARWYHFGHHDSPKQTVWQAILIIGAFVLLSVPLGLALHDIAERGLAERSIKVALEKAASAGNGQLTTLRVNRTEQRYIVDAVMLTPEHHSQLQPRLQKELSRELGRPVQLELREVLTADDQSIASEKASLALLRESVDRLQVDAQRHAQQRSLDQRASDELRQRALASLGSFEVLQDGQHARWRLRQSAGLDLAAAHRLESAMATTGKGPQIDVEPAQQPLPWITFADDSAVLDARAEAALQDVAWALSRWQLTRVEVTGHAGGQQPLAQARAEAVANWLRQQGLQVDNVDAASREDSRRMIAEQGQAATRVVVISPATP</sequence>
<keyword evidence="1" id="KW-0812">Transmembrane</keyword>
<dbReference type="InterPro" id="IPR006665">
    <property type="entry name" value="OmpA-like"/>
</dbReference>